<proteinExistence type="predicted"/>
<accession>A0ABQ9Y3R0</accession>
<evidence type="ECO:0000256" key="1">
    <source>
        <dbReference type="SAM" id="MobiDB-lite"/>
    </source>
</evidence>
<gene>
    <name evidence="3" type="ORF">BLNAU_6801</name>
</gene>
<dbReference type="EMBL" id="JARBJD010000039">
    <property type="protein sequence ID" value="KAK2958314.1"/>
    <property type="molecule type" value="Genomic_DNA"/>
</dbReference>
<protein>
    <submittedName>
        <fullName evidence="3">Uncharacterized protein</fullName>
    </submittedName>
</protein>
<organism evidence="3 4">
    <name type="scientific">Blattamonas nauphoetae</name>
    <dbReference type="NCBI Taxonomy" id="2049346"/>
    <lineage>
        <taxon>Eukaryota</taxon>
        <taxon>Metamonada</taxon>
        <taxon>Preaxostyla</taxon>
        <taxon>Oxymonadida</taxon>
        <taxon>Blattamonas</taxon>
    </lineage>
</organism>
<comment type="caution">
    <text evidence="3">The sequence shown here is derived from an EMBL/GenBank/DDBJ whole genome shotgun (WGS) entry which is preliminary data.</text>
</comment>
<sequence>MLTHPLKQFYVPGIYVGNSIRKIGTMSLVMFLNILWTYASVVPILWNGLLNSVLHTIITSVLCLILIVHPPFYVVEMNCIILSTFFCSLWGGIMACFFQPMSKWSLASPSPVLTNCVYHTLIHGGAIAIWVLTLKFFPKFFRRNWLVKVDYQKVEHSPKSKSTLRKILPQKEVTGYTMKLGQTTYVRRYNGFPYPPTLTTQPLLSVQIPKPRQENASQPIPSPCPSILPVSPPLSSGQSSFPPPSQVQSLYSLHTVMPRDTQM</sequence>
<name>A0ABQ9Y3R0_9EUKA</name>
<keyword evidence="2" id="KW-0472">Membrane</keyword>
<feature type="transmembrane region" description="Helical" evidence="2">
    <location>
        <begin position="79"/>
        <end position="101"/>
    </location>
</feature>
<feature type="transmembrane region" description="Helical" evidence="2">
    <location>
        <begin position="121"/>
        <end position="138"/>
    </location>
</feature>
<evidence type="ECO:0000256" key="2">
    <source>
        <dbReference type="SAM" id="Phobius"/>
    </source>
</evidence>
<keyword evidence="4" id="KW-1185">Reference proteome</keyword>
<feature type="compositionally biased region" description="Pro residues" evidence="1">
    <location>
        <begin position="220"/>
        <end position="232"/>
    </location>
</feature>
<reference evidence="3 4" key="1">
    <citation type="journal article" date="2022" name="bioRxiv">
        <title>Genomics of Preaxostyla Flagellates Illuminates Evolutionary Transitions and the Path Towards Mitochondrial Loss.</title>
        <authorList>
            <person name="Novak L.V.F."/>
            <person name="Treitli S.C."/>
            <person name="Pyrih J."/>
            <person name="Halakuc P."/>
            <person name="Pipaliya S.V."/>
            <person name="Vacek V."/>
            <person name="Brzon O."/>
            <person name="Soukal P."/>
            <person name="Eme L."/>
            <person name="Dacks J.B."/>
            <person name="Karnkowska A."/>
            <person name="Elias M."/>
            <person name="Hampl V."/>
        </authorList>
    </citation>
    <scope>NUCLEOTIDE SEQUENCE [LARGE SCALE GENOMIC DNA]</scope>
    <source>
        <strain evidence="3">NAU3</strain>
        <tissue evidence="3">Gut</tissue>
    </source>
</reference>
<feature type="compositionally biased region" description="Low complexity" evidence="1">
    <location>
        <begin position="233"/>
        <end position="247"/>
    </location>
</feature>
<keyword evidence="2" id="KW-1133">Transmembrane helix</keyword>
<feature type="transmembrane region" description="Helical" evidence="2">
    <location>
        <begin position="52"/>
        <end position="72"/>
    </location>
</feature>
<feature type="region of interest" description="Disordered" evidence="1">
    <location>
        <begin position="211"/>
        <end position="247"/>
    </location>
</feature>
<feature type="transmembrane region" description="Helical" evidence="2">
    <location>
        <begin position="28"/>
        <end position="46"/>
    </location>
</feature>
<keyword evidence="2" id="KW-0812">Transmembrane</keyword>
<dbReference type="Proteomes" id="UP001281761">
    <property type="component" value="Unassembled WGS sequence"/>
</dbReference>
<evidence type="ECO:0000313" key="4">
    <source>
        <dbReference type="Proteomes" id="UP001281761"/>
    </source>
</evidence>
<evidence type="ECO:0000313" key="3">
    <source>
        <dbReference type="EMBL" id="KAK2958314.1"/>
    </source>
</evidence>